<keyword evidence="2" id="KW-0997">Cell inner membrane</keyword>
<evidence type="ECO:0000256" key="3">
    <source>
        <dbReference type="ARBA" id="ARBA00023224"/>
    </source>
</evidence>
<dbReference type="STRING" id="858640.A3K86_18895"/>
<dbReference type="RefSeq" id="WP_068335046.1">
    <property type="nucleotide sequence ID" value="NZ_LVHF01000033.1"/>
</dbReference>
<dbReference type="GO" id="GO:0007165">
    <property type="term" value="P:signal transduction"/>
    <property type="evidence" value="ECO:0007669"/>
    <property type="project" value="UniProtKB-KW"/>
</dbReference>
<comment type="caution">
    <text evidence="10">The sequence shown here is derived from an EMBL/GenBank/DDBJ whole genome shotgun (WGS) entry which is preliminary data.</text>
</comment>
<protein>
    <submittedName>
        <fullName evidence="10">Chemotaxis protein</fullName>
    </submittedName>
</protein>
<dbReference type="InterPro" id="IPR004089">
    <property type="entry name" value="MCPsignal_dom"/>
</dbReference>
<proteinExistence type="inferred from homology"/>
<comment type="subcellular location">
    <subcellularLocation>
        <location evidence="1">Cell inner membrane</location>
        <topology evidence="1">Multi-pass membrane protein</topology>
    </subcellularLocation>
</comment>
<gene>
    <name evidence="10" type="ORF">A3K86_18895</name>
</gene>
<evidence type="ECO:0000259" key="7">
    <source>
        <dbReference type="PROSITE" id="PS50111"/>
    </source>
</evidence>
<keyword evidence="6" id="KW-0812">Transmembrane</keyword>
<dbReference type="PANTHER" id="PTHR32089:SF33">
    <property type="entry name" value="TOXIN COREGULATED PILUS BIOSYNTHESIS PROTEIN I"/>
    <property type="match status" value="1"/>
</dbReference>
<evidence type="ECO:0000256" key="5">
    <source>
        <dbReference type="PROSITE-ProRule" id="PRU00284"/>
    </source>
</evidence>
<dbReference type="CDD" id="cd11386">
    <property type="entry name" value="MCP_signal"/>
    <property type="match status" value="1"/>
</dbReference>
<organism evidence="10 11">
    <name type="scientific">Photobacterium jeanii</name>
    <dbReference type="NCBI Taxonomy" id="858640"/>
    <lineage>
        <taxon>Bacteria</taxon>
        <taxon>Pseudomonadati</taxon>
        <taxon>Pseudomonadota</taxon>
        <taxon>Gammaproteobacteria</taxon>
        <taxon>Vibrionales</taxon>
        <taxon>Vibrionaceae</taxon>
        <taxon>Photobacterium</taxon>
    </lineage>
</organism>
<accession>A0A178K2V2</accession>
<dbReference type="SMART" id="SM00283">
    <property type="entry name" value="MA"/>
    <property type="match status" value="1"/>
</dbReference>
<evidence type="ECO:0000256" key="1">
    <source>
        <dbReference type="ARBA" id="ARBA00004429"/>
    </source>
</evidence>
<dbReference type="GO" id="GO:0005886">
    <property type="term" value="C:plasma membrane"/>
    <property type="evidence" value="ECO:0007669"/>
    <property type="project" value="UniProtKB-SubCell"/>
</dbReference>
<keyword evidence="11" id="KW-1185">Reference proteome</keyword>
<dbReference type="PANTHER" id="PTHR32089">
    <property type="entry name" value="METHYL-ACCEPTING CHEMOTAXIS PROTEIN MCPB"/>
    <property type="match status" value="1"/>
</dbReference>
<dbReference type="Proteomes" id="UP000078503">
    <property type="component" value="Unassembled WGS sequence"/>
</dbReference>
<evidence type="ECO:0000256" key="6">
    <source>
        <dbReference type="SAM" id="Phobius"/>
    </source>
</evidence>
<feature type="domain" description="T-SNARE coiled-coil homology" evidence="8">
    <location>
        <begin position="458"/>
        <end position="520"/>
    </location>
</feature>
<dbReference type="Pfam" id="PF00015">
    <property type="entry name" value="MCPsignal"/>
    <property type="match status" value="1"/>
</dbReference>
<dbReference type="InterPro" id="IPR003660">
    <property type="entry name" value="HAMP_dom"/>
</dbReference>
<dbReference type="GO" id="GO:0006935">
    <property type="term" value="P:chemotaxis"/>
    <property type="evidence" value="ECO:0007669"/>
    <property type="project" value="UniProtKB-ARBA"/>
</dbReference>
<dbReference type="PROSITE" id="PS50111">
    <property type="entry name" value="CHEMOTAXIS_TRANSDUC_2"/>
    <property type="match status" value="1"/>
</dbReference>
<name>A0A178K2V2_9GAMM</name>
<dbReference type="OrthoDB" id="7054443at2"/>
<keyword evidence="3 5" id="KW-0807">Transducer</keyword>
<keyword evidence="2" id="KW-1003">Cell membrane</keyword>
<dbReference type="Pfam" id="PF00672">
    <property type="entry name" value="HAMP"/>
    <property type="match status" value="1"/>
</dbReference>
<evidence type="ECO:0000259" key="9">
    <source>
        <dbReference type="PROSITE" id="PS50885"/>
    </source>
</evidence>
<reference evidence="10 11" key="1">
    <citation type="submission" date="2016-03" db="EMBL/GenBank/DDBJ databases">
        <title>Photobacterium proteolyticum sp. nov. a protease producing bacterium isolated from ocean sediments of Laizhou Bay.</title>
        <authorList>
            <person name="Li Y."/>
        </authorList>
    </citation>
    <scope>NUCLEOTIDE SEQUENCE [LARGE SCALE GENOMIC DNA]</scope>
    <source>
        <strain evidence="10 11">R-40508</strain>
    </source>
</reference>
<keyword evidence="6" id="KW-0472">Membrane</keyword>
<evidence type="ECO:0000256" key="2">
    <source>
        <dbReference type="ARBA" id="ARBA00022519"/>
    </source>
</evidence>
<dbReference type="PROSITE" id="PS50192">
    <property type="entry name" value="T_SNARE"/>
    <property type="match status" value="1"/>
</dbReference>
<dbReference type="Gene3D" id="1.10.287.950">
    <property type="entry name" value="Methyl-accepting chemotaxis protein"/>
    <property type="match status" value="1"/>
</dbReference>
<dbReference type="CDD" id="cd06225">
    <property type="entry name" value="HAMP"/>
    <property type="match status" value="1"/>
</dbReference>
<feature type="domain" description="Methyl-accepting transducer" evidence="7">
    <location>
        <begin position="271"/>
        <end position="507"/>
    </location>
</feature>
<evidence type="ECO:0000313" key="10">
    <source>
        <dbReference type="EMBL" id="OAN11042.1"/>
    </source>
</evidence>
<dbReference type="EMBL" id="LVHF01000033">
    <property type="protein sequence ID" value="OAN11042.1"/>
    <property type="molecule type" value="Genomic_DNA"/>
</dbReference>
<dbReference type="SMART" id="SM00304">
    <property type="entry name" value="HAMP"/>
    <property type="match status" value="1"/>
</dbReference>
<feature type="transmembrane region" description="Helical" evidence="6">
    <location>
        <begin position="191"/>
        <end position="212"/>
    </location>
</feature>
<evidence type="ECO:0000256" key="4">
    <source>
        <dbReference type="ARBA" id="ARBA00029447"/>
    </source>
</evidence>
<dbReference type="SUPFAM" id="SSF58104">
    <property type="entry name" value="Methyl-accepting chemotaxis protein (MCP) signaling domain"/>
    <property type="match status" value="1"/>
</dbReference>
<feature type="domain" description="HAMP" evidence="9">
    <location>
        <begin position="214"/>
        <end position="266"/>
    </location>
</feature>
<keyword evidence="6" id="KW-1133">Transmembrane helix</keyword>
<dbReference type="FunFam" id="1.10.287.950:FF:000001">
    <property type="entry name" value="Methyl-accepting chemotaxis sensory transducer"/>
    <property type="match status" value="1"/>
</dbReference>
<dbReference type="PROSITE" id="PS50885">
    <property type="entry name" value="HAMP"/>
    <property type="match status" value="1"/>
</dbReference>
<evidence type="ECO:0000259" key="8">
    <source>
        <dbReference type="PROSITE" id="PS50192"/>
    </source>
</evidence>
<sequence>MPLSIKNLSIRKQILMPTLFATVLIMAALGVAQNNISHVIDEISETTSSALQHKDEVDDLVDHVYLMRMAAVYSLYDEDKMREFPRVMATTRQDAHKVMADLGTLPELSDELANVKLALDNYIAFAKNTMIPSQEQHNNGALSNSQYRSMVNEFRETGNKLVLSMDALSEEVTRVIQEEIAYEEELLTDTIFQAASLTLLFLAISIAVAWYLTGLITRPITNLQNAMRKVAKGDLNAQVEIAGNNEIGQLSEDVNSTVTQLRTTVDSLVRISEEVASASTELASVMTQSEANADQERIEIEQVASAVNQLSSTAQNVNESALNADSTAQEANRMAQQGLDLFTESSEADEKMASQLNEAAEMVTQLQAQSEQIGKVIEVISSVSEQTNLLALNAAIEAARAGESGRGFAVVADEVRMLAARTQESTHEIQSIIEELQSKSGIANDSMQSGLDMLQRNRELAKQTNDALISITESVSDITEINTQVATAAEEQSQVTADINRNITNIFEIVSQTAAGISQSASASNEVSALAERQKQELGYFKLH</sequence>
<dbReference type="InterPro" id="IPR000727">
    <property type="entry name" value="T_SNARE_dom"/>
</dbReference>
<evidence type="ECO:0000313" key="11">
    <source>
        <dbReference type="Proteomes" id="UP000078503"/>
    </source>
</evidence>
<comment type="similarity">
    <text evidence="4">Belongs to the methyl-accepting chemotaxis (MCP) protein family.</text>
</comment>
<dbReference type="AlphaFoldDB" id="A0A178K2V2"/>